<protein>
    <submittedName>
        <fullName evidence="2">F-box protein PP2-B2</fullName>
    </submittedName>
</protein>
<organism evidence="1 2">
    <name type="scientific">Theobroma cacao</name>
    <name type="common">Cacao</name>
    <name type="synonym">Cocoa</name>
    <dbReference type="NCBI Taxonomy" id="3641"/>
    <lineage>
        <taxon>Eukaryota</taxon>
        <taxon>Viridiplantae</taxon>
        <taxon>Streptophyta</taxon>
        <taxon>Embryophyta</taxon>
        <taxon>Tracheophyta</taxon>
        <taxon>Spermatophyta</taxon>
        <taxon>Magnoliopsida</taxon>
        <taxon>eudicotyledons</taxon>
        <taxon>Gunneridae</taxon>
        <taxon>Pentapetalae</taxon>
        <taxon>rosids</taxon>
        <taxon>malvids</taxon>
        <taxon>Malvales</taxon>
        <taxon>Malvaceae</taxon>
        <taxon>Byttnerioideae</taxon>
        <taxon>Theobroma</taxon>
    </lineage>
</organism>
<reference evidence="1" key="1">
    <citation type="journal article" date="1997" name="Nucleic Acids Res.">
        <title>tRNAscan-SE: a program for improved detection of transfer RNA genes in genomic sequence.</title>
        <authorList>
            <person name="Lowe T.M."/>
            <person name="Eddy S.R."/>
        </authorList>
    </citation>
    <scope>NUCLEOTIDE SEQUENCE [LARGE SCALE GENOMIC DNA]</scope>
    <source>
        <strain evidence="1">r\B97-61/B2</strain>
    </source>
</reference>
<dbReference type="PANTHER" id="PTHR32278">
    <property type="entry name" value="F-BOX DOMAIN-CONTAINING PROTEIN"/>
    <property type="match status" value="1"/>
</dbReference>
<gene>
    <name evidence="2" type="primary">LOC18602760</name>
</gene>
<evidence type="ECO:0000313" key="2">
    <source>
        <dbReference type="RefSeq" id="XP_017974589.1"/>
    </source>
</evidence>
<dbReference type="Gramene" id="Tc04v2_t016860.1">
    <property type="protein sequence ID" value="Tc04v2_p016860.1"/>
    <property type="gene ID" value="Tc04v2_g016860"/>
</dbReference>
<name>A0AB32W975_THECC</name>
<dbReference type="Pfam" id="PF14299">
    <property type="entry name" value="PP2"/>
    <property type="match status" value="2"/>
</dbReference>
<dbReference type="Proteomes" id="UP000694886">
    <property type="component" value="Chromosome 4"/>
</dbReference>
<accession>A0AB32W975</accession>
<dbReference type="KEGG" id="tcc:18602760"/>
<sequence length="119" mass="13488">MREANTVADGLAKAGVMIPTTGFSEVAELVGITMIGFEGNIETKILSPKTTYVAYLVFKFAECRYEFRGHGWMETEMGEFYNEKEEDGVVNCCVWEIDNWFSKHSLIVEGIEFRPKQSS</sequence>
<proteinExistence type="predicted"/>
<dbReference type="PANTHER" id="PTHR32278:SF135">
    <property type="entry name" value="F-BOX PROTEIN PP2-B12"/>
    <property type="match status" value="1"/>
</dbReference>
<evidence type="ECO:0000313" key="1">
    <source>
        <dbReference type="Proteomes" id="UP000694886"/>
    </source>
</evidence>
<dbReference type="GeneID" id="18602760"/>
<reference evidence="2" key="2">
    <citation type="submission" date="2025-08" db="UniProtKB">
        <authorList>
            <consortium name="RefSeq"/>
        </authorList>
    </citation>
    <scope>IDENTIFICATION</scope>
</reference>
<dbReference type="InterPro" id="IPR025886">
    <property type="entry name" value="PP2-like"/>
</dbReference>
<dbReference type="RefSeq" id="XP_017974589.1">
    <property type="nucleotide sequence ID" value="XM_018119100.1"/>
</dbReference>
<dbReference type="AlphaFoldDB" id="A0AB32W975"/>